<name>A0ABY6L9V3_9ARAC</name>
<reference evidence="1 2" key="1">
    <citation type="submission" date="2022-01" db="EMBL/GenBank/DDBJ databases">
        <title>A chromosomal length assembly of Cordylochernes scorpioides.</title>
        <authorList>
            <person name="Zeh D."/>
            <person name="Zeh J."/>
        </authorList>
    </citation>
    <scope>NUCLEOTIDE SEQUENCE [LARGE SCALE GENOMIC DNA]</scope>
    <source>
        <strain evidence="1">IN4F17</strain>
        <tissue evidence="1">Whole Body</tissue>
    </source>
</reference>
<accession>A0ABY6L9V3</accession>
<evidence type="ECO:0000313" key="2">
    <source>
        <dbReference type="Proteomes" id="UP001235939"/>
    </source>
</evidence>
<sequence length="97" mass="10722">MNSKFGREGDGVVTYWEEPMMEDFVEAVLGGRTIIYFTKSLQLNVTTIYTDGSQSSEGVGAGVILSPPLQTIQLTSTRSAQRSKLNCLPFFMQQKPP</sequence>
<organism evidence="1 2">
    <name type="scientific">Cordylochernes scorpioides</name>
    <dbReference type="NCBI Taxonomy" id="51811"/>
    <lineage>
        <taxon>Eukaryota</taxon>
        <taxon>Metazoa</taxon>
        <taxon>Ecdysozoa</taxon>
        <taxon>Arthropoda</taxon>
        <taxon>Chelicerata</taxon>
        <taxon>Arachnida</taxon>
        <taxon>Pseudoscorpiones</taxon>
        <taxon>Cheliferoidea</taxon>
        <taxon>Chernetidae</taxon>
        <taxon>Cordylochernes</taxon>
    </lineage>
</organism>
<proteinExistence type="predicted"/>
<dbReference type="EMBL" id="CP092876">
    <property type="protein sequence ID" value="UYV76535.1"/>
    <property type="molecule type" value="Genomic_DNA"/>
</dbReference>
<dbReference type="Proteomes" id="UP001235939">
    <property type="component" value="Chromosome 14"/>
</dbReference>
<gene>
    <name evidence="1" type="ORF">LAZ67_14001037</name>
</gene>
<evidence type="ECO:0000313" key="1">
    <source>
        <dbReference type="EMBL" id="UYV76535.1"/>
    </source>
</evidence>
<keyword evidence="2" id="KW-1185">Reference proteome</keyword>
<protein>
    <submittedName>
        <fullName evidence="1">Uncharacterized protein</fullName>
    </submittedName>
</protein>